<dbReference type="GO" id="GO:0006598">
    <property type="term" value="P:polyamine catabolic process"/>
    <property type="evidence" value="ECO:0007669"/>
    <property type="project" value="TreeGrafter"/>
</dbReference>
<dbReference type="STRING" id="485916.Dtox_3742"/>
<gene>
    <name evidence="1" type="ordered locus">Dtox_3742</name>
</gene>
<dbReference type="PROSITE" id="PS51273">
    <property type="entry name" value="GATASE_TYPE_1"/>
    <property type="match status" value="1"/>
</dbReference>
<dbReference type="AlphaFoldDB" id="C8VWT6"/>
<dbReference type="GO" id="GO:0033969">
    <property type="term" value="F:gamma-glutamyl-gamma-aminobutyrate hydrolase activity"/>
    <property type="evidence" value="ECO:0007669"/>
    <property type="project" value="TreeGrafter"/>
</dbReference>
<dbReference type="InterPro" id="IPR044668">
    <property type="entry name" value="PuuD-like"/>
</dbReference>
<dbReference type="HOGENOM" id="CLU_030756_2_1_9"/>
<name>C8VWT6_DESAS</name>
<protein>
    <submittedName>
        <fullName evidence="1">Peptidase C26</fullName>
    </submittedName>
</protein>
<dbReference type="PANTHER" id="PTHR43235:SF1">
    <property type="entry name" value="GLUTAMINE AMIDOTRANSFERASE PB2B2.05-RELATED"/>
    <property type="match status" value="1"/>
</dbReference>
<organism evidence="1 2">
    <name type="scientific">Desulfofarcimen acetoxidans (strain ATCC 49208 / DSM 771 / KCTC 5769 / VKM B-1644 / 5575)</name>
    <name type="common">Desulfotomaculum acetoxidans</name>
    <dbReference type="NCBI Taxonomy" id="485916"/>
    <lineage>
        <taxon>Bacteria</taxon>
        <taxon>Bacillati</taxon>
        <taxon>Bacillota</taxon>
        <taxon>Clostridia</taxon>
        <taxon>Eubacteriales</taxon>
        <taxon>Peptococcaceae</taxon>
        <taxon>Desulfofarcimen</taxon>
    </lineage>
</organism>
<dbReference type="EMBL" id="CP001720">
    <property type="protein sequence ID" value="ACV64450.1"/>
    <property type="molecule type" value="Genomic_DNA"/>
</dbReference>
<accession>C8VWT6</accession>
<dbReference type="InterPro" id="IPR029062">
    <property type="entry name" value="Class_I_gatase-like"/>
</dbReference>
<evidence type="ECO:0000313" key="1">
    <source>
        <dbReference type="EMBL" id="ACV64450.1"/>
    </source>
</evidence>
<reference evidence="1 2" key="1">
    <citation type="journal article" date="2009" name="Stand. Genomic Sci.">
        <title>Complete genome sequence of Desulfotomaculum acetoxidans type strain (5575).</title>
        <authorList>
            <person name="Spring S."/>
            <person name="Lapidus A."/>
            <person name="Schroder M."/>
            <person name="Gleim D."/>
            <person name="Sims D."/>
            <person name="Meincke L."/>
            <person name="Glavina Del Rio T."/>
            <person name="Tice H."/>
            <person name="Copeland A."/>
            <person name="Cheng J.F."/>
            <person name="Lucas S."/>
            <person name="Chen F."/>
            <person name="Nolan M."/>
            <person name="Bruce D."/>
            <person name="Goodwin L."/>
            <person name="Pitluck S."/>
            <person name="Ivanova N."/>
            <person name="Mavromatis K."/>
            <person name="Mikhailova N."/>
            <person name="Pati A."/>
            <person name="Chen A."/>
            <person name="Palaniappan K."/>
            <person name="Land M."/>
            <person name="Hauser L."/>
            <person name="Chang Y.J."/>
            <person name="Jeffries C.D."/>
            <person name="Chain P."/>
            <person name="Saunders E."/>
            <person name="Brettin T."/>
            <person name="Detter J.C."/>
            <person name="Goker M."/>
            <person name="Bristow J."/>
            <person name="Eisen J.A."/>
            <person name="Markowitz V."/>
            <person name="Hugenholtz P."/>
            <person name="Kyrpides N.C."/>
            <person name="Klenk H.P."/>
            <person name="Han C."/>
        </authorList>
    </citation>
    <scope>NUCLEOTIDE SEQUENCE [LARGE SCALE GENOMIC DNA]</scope>
    <source>
        <strain evidence="2">ATCC 49208 / DSM 771 / VKM B-1644</strain>
    </source>
</reference>
<sequence>MRPLIGITCAEDELNNRSCLARPYYNAVVKAGGLPVLLASVPETEELLDVLDGLIFSGGGDVDPHYFGEEPLPGTGEISPLRDAVEIRLAQLSLAEKIPSLGICRGAQVLNIAAGGALHQDISMGFEKHLKHVQQAPRWCATHNIAILEESNFFSLITEKYLRVNSFHHQVISKMGEGLKACAWSSDGVIEVFESTGDNFILGVQFHPETMWHRDRRFLKIFEALILNTRRQRVKKG</sequence>
<dbReference type="GO" id="GO:0005829">
    <property type="term" value="C:cytosol"/>
    <property type="evidence" value="ECO:0007669"/>
    <property type="project" value="TreeGrafter"/>
</dbReference>
<dbReference type="Pfam" id="PF07722">
    <property type="entry name" value="Peptidase_C26"/>
    <property type="match status" value="1"/>
</dbReference>
<dbReference type="OrthoDB" id="9813383at2"/>
<keyword evidence="2" id="KW-1185">Reference proteome</keyword>
<dbReference type="Gene3D" id="3.40.50.880">
    <property type="match status" value="1"/>
</dbReference>
<dbReference type="eggNOG" id="COG2071">
    <property type="taxonomic scope" value="Bacteria"/>
</dbReference>
<proteinExistence type="predicted"/>
<dbReference type="CDD" id="cd01745">
    <property type="entry name" value="GATase1_2"/>
    <property type="match status" value="1"/>
</dbReference>
<dbReference type="KEGG" id="dae:Dtox_3742"/>
<dbReference type="SUPFAM" id="SSF52317">
    <property type="entry name" value="Class I glutamine amidotransferase-like"/>
    <property type="match status" value="1"/>
</dbReference>
<dbReference type="Proteomes" id="UP000002217">
    <property type="component" value="Chromosome"/>
</dbReference>
<dbReference type="InterPro" id="IPR011697">
    <property type="entry name" value="Peptidase_C26"/>
</dbReference>
<dbReference type="PANTHER" id="PTHR43235">
    <property type="entry name" value="GLUTAMINE AMIDOTRANSFERASE PB2B2.05-RELATED"/>
    <property type="match status" value="1"/>
</dbReference>
<evidence type="ECO:0000313" key="2">
    <source>
        <dbReference type="Proteomes" id="UP000002217"/>
    </source>
</evidence>